<keyword evidence="2" id="KW-0614">Plasmid</keyword>
<evidence type="ECO:0000313" key="3">
    <source>
        <dbReference type="Proteomes" id="UP001056610"/>
    </source>
</evidence>
<feature type="domain" description="DUF732" evidence="1">
    <location>
        <begin position="3"/>
        <end position="66"/>
    </location>
</feature>
<keyword evidence="3" id="KW-1185">Reference proteome</keyword>
<name>A0ABY4QSD3_9MYCO</name>
<evidence type="ECO:0000313" key="2">
    <source>
        <dbReference type="EMBL" id="UQX13586.1"/>
    </source>
</evidence>
<proteinExistence type="predicted"/>
<accession>A0ABY4QSD3</accession>
<gene>
    <name evidence="2" type="ORF">M5I08_25705</name>
</gene>
<geneLocation type="plasmid" evidence="2 3">
    <name>unnamed</name>
</geneLocation>
<dbReference type="Pfam" id="PF05305">
    <property type="entry name" value="DUF732"/>
    <property type="match status" value="1"/>
</dbReference>
<reference evidence="2" key="1">
    <citation type="submission" date="2022-05" db="EMBL/GenBank/DDBJ databases">
        <title>A methanotrophic Mycobacterium dominates a cave microbial ecosystem.</title>
        <authorList>
            <person name="Van Spanning R.J.M."/>
            <person name="Guan Q."/>
            <person name="Melkonian C."/>
            <person name="Gallant J."/>
            <person name="Polerecky L."/>
            <person name="Flot J.-F."/>
            <person name="Brandt B.W."/>
            <person name="Braster M."/>
            <person name="Iturbe Espinoza P."/>
            <person name="Aerts J."/>
            <person name="Meima-Franke M."/>
            <person name="Piersma S.R."/>
            <person name="Bunduc C."/>
            <person name="Ummels R."/>
            <person name="Pain A."/>
            <person name="Fleming E.J."/>
            <person name="van der Wel N."/>
            <person name="Gherman V.D."/>
            <person name="Sarbu S.M."/>
            <person name="Bodelier P.L.E."/>
            <person name="Bitter W."/>
        </authorList>
    </citation>
    <scope>NUCLEOTIDE SEQUENCE</scope>
    <source>
        <strain evidence="2">Sulfur Cave</strain>
        <plasmid evidence="2">unnamed</plasmid>
    </source>
</reference>
<organism evidence="2 3">
    <name type="scientific">Candidatus Mycobacterium methanotrophicum</name>
    <dbReference type="NCBI Taxonomy" id="2943498"/>
    <lineage>
        <taxon>Bacteria</taxon>
        <taxon>Bacillati</taxon>
        <taxon>Actinomycetota</taxon>
        <taxon>Actinomycetes</taxon>
        <taxon>Mycobacteriales</taxon>
        <taxon>Mycobacteriaceae</taxon>
        <taxon>Mycobacterium</taxon>
    </lineage>
</organism>
<dbReference type="InterPro" id="IPR007969">
    <property type="entry name" value="DUF732"/>
</dbReference>
<dbReference type="Proteomes" id="UP001056610">
    <property type="component" value="Plasmid unnamed"/>
</dbReference>
<evidence type="ECO:0000259" key="1">
    <source>
        <dbReference type="Pfam" id="PF05305"/>
    </source>
</evidence>
<sequence length="186" mass="19561">MAALYANGVVGEDTATDQAIVTLGYTVCKAMNSGESWNEIVQASEGGSVTEDKAEIIVIEADIHLCTHADPPAADPNTGYKGDHDANALAADLETQRMHGGATGATKLAAGVCNKMTSRAPAGSSETLKVSAERDLVNEELENAWRTEHVMLTDNRAWQAVFAAPWLVSPSIVMCSSAASARNVRS</sequence>
<protein>
    <submittedName>
        <fullName evidence="2">DUF732 domain-containing protein</fullName>
    </submittedName>
</protein>
<dbReference type="EMBL" id="CP097321">
    <property type="protein sequence ID" value="UQX13586.1"/>
    <property type="molecule type" value="Genomic_DNA"/>
</dbReference>